<dbReference type="InterPro" id="IPR035966">
    <property type="entry name" value="PKF_sf"/>
</dbReference>
<keyword evidence="7" id="KW-0547">Nucleotide-binding</keyword>
<evidence type="ECO:0000256" key="13">
    <source>
        <dbReference type="ARBA" id="ARBA00048070"/>
    </source>
</evidence>
<evidence type="ECO:0000256" key="8">
    <source>
        <dbReference type="ARBA" id="ARBA00022777"/>
    </source>
</evidence>
<comment type="function">
    <text evidence="2">Catalyzes the phosphorylation of D-fructose 6-phosphate to fructose 1,6-bisphosphate by ATP, the first committing step of glycolysis.</text>
</comment>
<organism evidence="15 16">
    <name type="scientific">Cannabis sativa</name>
    <name type="common">Hemp</name>
    <name type="synonym">Marijuana</name>
    <dbReference type="NCBI Taxonomy" id="3483"/>
    <lineage>
        <taxon>Eukaryota</taxon>
        <taxon>Viridiplantae</taxon>
        <taxon>Streptophyta</taxon>
        <taxon>Embryophyta</taxon>
        <taxon>Tracheophyta</taxon>
        <taxon>Spermatophyta</taxon>
        <taxon>Magnoliopsida</taxon>
        <taxon>eudicotyledons</taxon>
        <taxon>Gunneridae</taxon>
        <taxon>Pentapetalae</taxon>
        <taxon>rosids</taxon>
        <taxon>fabids</taxon>
        <taxon>Rosales</taxon>
        <taxon>Cannabaceae</taxon>
        <taxon>Cannabis</taxon>
    </lineage>
</organism>
<dbReference type="FunFam" id="3.40.50.450:FF:000002">
    <property type="entry name" value="ATP-dependent 6-phosphofructokinase"/>
    <property type="match status" value="1"/>
</dbReference>
<dbReference type="SUPFAM" id="SSF64356">
    <property type="entry name" value="SNARE-like"/>
    <property type="match status" value="1"/>
</dbReference>
<keyword evidence="4" id="KW-0021">Allosteric enzyme</keyword>
<comment type="catalytic activity">
    <reaction evidence="13">
        <text>beta-D-fructose 6-phosphate + ATP = beta-D-fructose 1,6-bisphosphate + ADP + H(+)</text>
        <dbReference type="Rhea" id="RHEA:16109"/>
        <dbReference type="ChEBI" id="CHEBI:15378"/>
        <dbReference type="ChEBI" id="CHEBI:30616"/>
        <dbReference type="ChEBI" id="CHEBI:32966"/>
        <dbReference type="ChEBI" id="CHEBI:57634"/>
        <dbReference type="ChEBI" id="CHEBI:456216"/>
        <dbReference type="EC" id="2.7.1.11"/>
    </reaction>
</comment>
<dbReference type="InterPro" id="IPR000023">
    <property type="entry name" value="Phosphofructokinase_dom"/>
</dbReference>
<keyword evidence="12" id="KW-0324">Glycolysis</keyword>
<dbReference type="Pfam" id="PF00293">
    <property type="entry name" value="NUDIX"/>
    <property type="match status" value="1"/>
</dbReference>
<dbReference type="InterPro" id="IPR020084">
    <property type="entry name" value="NUDIX_hydrolase_CS"/>
</dbReference>
<dbReference type="UniPathway" id="UPA00109">
    <property type="reaction ID" value="UER00182"/>
</dbReference>
<keyword evidence="16" id="KW-1185">Reference proteome</keyword>
<dbReference type="Proteomes" id="UP000583929">
    <property type="component" value="Unassembled WGS sequence"/>
</dbReference>
<dbReference type="PROSITE" id="PS51462">
    <property type="entry name" value="NUDIX"/>
    <property type="match status" value="1"/>
</dbReference>
<dbReference type="Gene3D" id="3.40.50.450">
    <property type="match status" value="1"/>
</dbReference>
<evidence type="ECO:0000256" key="7">
    <source>
        <dbReference type="ARBA" id="ARBA00022741"/>
    </source>
</evidence>
<evidence type="ECO:0000259" key="14">
    <source>
        <dbReference type="PROSITE" id="PS51462"/>
    </source>
</evidence>
<evidence type="ECO:0000256" key="9">
    <source>
        <dbReference type="ARBA" id="ARBA00022801"/>
    </source>
</evidence>
<evidence type="ECO:0000256" key="2">
    <source>
        <dbReference type="ARBA" id="ARBA00002659"/>
    </source>
</evidence>
<keyword evidence="5" id="KW-0808">Transferase</keyword>
<evidence type="ECO:0000256" key="5">
    <source>
        <dbReference type="ARBA" id="ARBA00022679"/>
    </source>
</evidence>
<dbReference type="EMBL" id="JAATIQ010000025">
    <property type="protein sequence ID" value="KAF4398555.1"/>
    <property type="molecule type" value="Genomic_DNA"/>
</dbReference>
<evidence type="ECO:0000256" key="12">
    <source>
        <dbReference type="ARBA" id="ARBA00023152"/>
    </source>
</evidence>
<comment type="caution">
    <text evidence="15">The sequence shown here is derived from an EMBL/GenBank/DDBJ whole genome shotgun (WGS) entry which is preliminary data.</text>
</comment>
<dbReference type="Gene3D" id="3.90.79.10">
    <property type="entry name" value="Nucleoside Triphosphate Pyrophosphohydrolase"/>
    <property type="match status" value="1"/>
</dbReference>
<dbReference type="SUPFAM" id="SSF53784">
    <property type="entry name" value="Phosphofructokinase"/>
    <property type="match status" value="1"/>
</dbReference>
<dbReference type="InterPro" id="IPR022953">
    <property type="entry name" value="ATP_PFK"/>
</dbReference>
<keyword evidence="8" id="KW-0418">Kinase</keyword>
<dbReference type="GO" id="GO:0005737">
    <property type="term" value="C:cytoplasm"/>
    <property type="evidence" value="ECO:0007669"/>
    <property type="project" value="UniProtKB-ARBA"/>
</dbReference>
<dbReference type="Gene3D" id="3.30.450.60">
    <property type="match status" value="2"/>
</dbReference>
<dbReference type="GO" id="GO:0016787">
    <property type="term" value="F:hydrolase activity"/>
    <property type="evidence" value="ECO:0007669"/>
    <property type="project" value="UniProtKB-KW"/>
</dbReference>
<proteinExistence type="inferred from homology"/>
<dbReference type="PRINTS" id="PR00476">
    <property type="entry name" value="PHFRCTKINASE"/>
</dbReference>
<dbReference type="Gene3D" id="3.40.630.30">
    <property type="match status" value="1"/>
</dbReference>
<evidence type="ECO:0000313" key="15">
    <source>
        <dbReference type="EMBL" id="KAF4398555.1"/>
    </source>
</evidence>
<dbReference type="InterPro" id="IPR050929">
    <property type="entry name" value="PFKA"/>
</dbReference>
<dbReference type="PROSITE" id="PS00893">
    <property type="entry name" value="NUDIX_BOX"/>
    <property type="match status" value="1"/>
</dbReference>
<keyword evidence="10" id="KW-0067">ATP-binding</keyword>
<keyword evidence="9" id="KW-0378">Hydrolase</keyword>
<comment type="cofactor">
    <cofactor evidence="1">
        <name>Mg(2+)</name>
        <dbReference type="ChEBI" id="CHEBI:18420"/>
    </cofactor>
</comment>
<dbReference type="GO" id="GO:0006002">
    <property type="term" value="P:fructose 6-phosphate metabolic process"/>
    <property type="evidence" value="ECO:0007669"/>
    <property type="project" value="InterPro"/>
</dbReference>
<accession>A0A7J6HU56</accession>
<dbReference type="GO" id="GO:0046872">
    <property type="term" value="F:metal ion binding"/>
    <property type="evidence" value="ECO:0007669"/>
    <property type="project" value="UniProtKB-KW"/>
</dbReference>
<feature type="domain" description="Nudix hydrolase" evidence="14">
    <location>
        <begin position="143"/>
        <end position="272"/>
    </location>
</feature>
<protein>
    <recommendedName>
        <fullName evidence="14">Nudix hydrolase domain-containing protein</fullName>
    </recommendedName>
</protein>
<evidence type="ECO:0000256" key="6">
    <source>
        <dbReference type="ARBA" id="ARBA00022723"/>
    </source>
</evidence>
<dbReference type="SUPFAM" id="SSF55811">
    <property type="entry name" value="Nudix"/>
    <property type="match status" value="1"/>
</dbReference>
<dbReference type="CDD" id="cd04670">
    <property type="entry name" value="NUDIX_ASFGF2_Nudt6"/>
    <property type="match status" value="1"/>
</dbReference>
<evidence type="ECO:0000256" key="10">
    <source>
        <dbReference type="ARBA" id="ARBA00022840"/>
    </source>
</evidence>
<dbReference type="Pfam" id="PF18290">
    <property type="entry name" value="Nudix_hydro"/>
    <property type="match status" value="1"/>
</dbReference>
<keyword evidence="6" id="KW-0479">Metal-binding</keyword>
<sequence>MSLYSYNDPLLTFHQEAGKGGSSHTHTHMLKKTVIHVMTPNVSSQTTTMELLDAWNDDYNGVVINPNSLPLSANAFVSALRISLSYWKSKGKKGVWLKILLEQAELVPIAIQEGFNYHHAESGYVMLTYWIPDEVCLLPSSPSHQIGVCGFVINHKREVLVVKEKCPCNCSDMWKLPTGYVNKSEDIHSGAVREVREETGIDTVFLEIVAFRHAHLMAFENSDLLFICMLKPMSFDIKIDEKEIQAAKWMDIDEFMGEGFYVEDPMYKKVIDICIEAHEDGYTSGGYIGEQLPSKLDGKLSHLLSIPSLPNSDHLVNYHLPRHTVRVLRVGFCRVRMGSNSVIDQKHKVVVGEGGYVLEDVPHFSDYIPDLPTHSNQLQDNPAYSVVKQYFVNEDDTVTQKIVVHKKSPKGIHFRRAGPRQKVWFESDEVHACIVTCGGLCPGLNTVIREIVCGLHYMYGVKKVEGIDGGYRGFYARNTISLNPKIVNDIHKRGGTILGTSRGGHDTSKIVDSIQDRGINQVYIIGGDGTQRGASVIFEEIKRRGLKVSVAGIPKTIDNDIPVIDRSFGFDTAVEEAQRAINAAHVEACSIENGIGVVKLMGRYSGFIAMYATLASRDVDCCLIPESPFYLEGPGGLFEYIEKRLKENGHLDHFAKLKKMAINLKYIDPTYMIRAVPSNASDNVYCTLLAQSAVHGAMAGYTGFTVGPVNGRHSYIPFYRITERQNNVVITDRMWARLLSSTNQPSFLSSKDVEDRRGQDCQATDEEIFSEDILVNKGISFIFILMVNKQGQTRLAQYYEYLTLEERRALEGEIVRKCLARTEQQNELAILEFIHLLVETMDRHFGNVCELDIMFHLEKAHFMLEEMVMNGCVVETSKSNILAPIQLMDKTY</sequence>
<keyword evidence="11" id="KW-0460">Magnesium</keyword>
<evidence type="ECO:0000256" key="1">
    <source>
        <dbReference type="ARBA" id="ARBA00001946"/>
    </source>
</evidence>
<evidence type="ECO:0000313" key="16">
    <source>
        <dbReference type="Proteomes" id="UP000583929"/>
    </source>
</evidence>
<evidence type="ECO:0000256" key="4">
    <source>
        <dbReference type="ARBA" id="ARBA00022533"/>
    </source>
</evidence>
<dbReference type="FunFam" id="3.40.630.30:FF:000016">
    <property type="entry name" value="nudix hydrolase 2"/>
    <property type="match status" value="1"/>
</dbReference>
<dbReference type="GO" id="GO:0005524">
    <property type="term" value="F:ATP binding"/>
    <property type="evidence" value="ECO:0007669"/>
    <property type="project" value="UniProtKB-KW"/>
</dbReference>
<dbReference type="InterPro" id="IPR022775">
    <property type="entry name" value="AP_mu_sigma_su"/>
</dbReference>
<dbReference type="PANTHER" id="PTHR45770">
    <property type="entry name" value="ATP-DEPENDENT 6-PHOSPHOFRUCTOKINASE 1"/>
    <property type="match status" value="1"/>
</dbReference>
<dbReference type="InterPro" id="IPR015797">
    <property type="entry name" value="NUDIX_hydrolase-like_dom_sf"/>
</dbReference>
<dbReference type="InterPro" id="IPR040618">
    <property type="entry name" value="Pre-Nudix"/>
</dbReference>
<evidence type="ECO:0000256" key="11">
    <source>
        <dbReference type="ARBA" id="ARBA00022842"/>
    </source>
</evidence>
<dbReference type="Pfam" id="PF01217">
    <property type="entry name" value="Clat_adaptor_s"/>
    <property type="match status" value="1"/>
</dbReference>
<dbReference type="AlphaFoldDB" id="A0A7J6HU56"/>
<comment type="similarity">
    <text evidence="3">Belongs to the Nudix hydrolase family.</text>
</comment>
<dbReference type="InterPro" id="IPR000086">
    <property type="entry name" value="NUDIX_hydrolase_dom"/>
</dbReference>
<evidence type="ECO:0000256" key="3">
    <source>
        <dbReference type="ARBA" id="ARBA00005582"/>
    </source>
</evidence>
<name>A0A7J6HU56_CANSA</name>
<dbReference type="InterPro" id="IPR011012">
    <property type="entry name" value="Longin-like_dom_sf"/>
</dbReference>
<dbReference type="GO" id="GO:0003872">
    <property type="term" value="F:6-phosphofructokinase activity"/>
    <property type="evidence" value="ECO:0007669"/>
    <property type="project" value="UniProtKB-EC"/>
</dbReference>
<dbReference type="FunFam" id="3.90.79.10:FF:000015">
    <property type="entry name" value="Nudix hydrolase 8"/>
    <property type="match status" value="1"/>
</dbReference>
<dbReference type="Pfam" id="PF00365">
    <property type="entry name" value="PFK"/>
    <property type="match status" value="1"/>
</dbReference>
<gene>
    <name evidence="15" type="ORF">G4B88_013644</name>
</gene>
<reference evidence="15 16" key="1">
    <citation type="journal article" date="2020" name="bioRxiv">
        <title>Sequence and annotation of 42 cannabis genomes reveals extensive copy number variation in cannabinoid synthesis and pathogen resistance genes.</title>
        <authorList>
            <person name="Mckernan K.J."/>
            <person name="Helbert Y."/>
            <person name="Kane L.T."/>
            <person name="Ebling H."/>
            <person name="Zhang L."/>
            <person name="Liu B."/>
            <person name="Eaton Z."/>
            <person name="Mclaughlin S."/>
            <person name="Kingan S."/>
            <person name="Baybayan P."/>
            <person name="Concepcion G."/>
            <person name="Jordan M."/>
            <person name="Riva A."/>
            <person name="Barbazuk W."/>
            <person name="Harkins T."/>
        </authorList>
    </citation>
    <scope>NUCLEOTIDE SEQUENCE [LARGE SCALE GENOMIC DNA]</scope>
    <source>
        <strain evidence="16">cv. Jamaican Lion 4</strain>
        <tissue evidence="15">Leaf</tissue>
    </source>
</reference>